<dbReference type="EMBL" id="JACEIK010000286">
    <property type="protein sequence ID" value="MCD7454129.1"/>
    <property type="molecule type" value="Genomic_DNA"/>
</dbReference>
<evidence type="ECO:0000313" key="3">
    <source>
        <dbReference type="Proteomes" id="UP000823775"/>
    </source>
</evidence>
<reference evidence="2 3" key="1">
    <citation type="journal article" date="2021" name="BMC Genomics">
        <title>Datura genome reveals duplications of psychoactive alkaloid biosynthetic genes and high mutation rate following tissue culture.</title>
        <authorList>
            <person name="Rajewski A."/>
            <person name="Carter-House D."/>
            <person name="Stajich J."/>
            <person name="Litt A."/>
        </authorList>
    </citation>
    <scope>NUCLEOTIDE SEQUENCE [LARGE SCALE GENOMIC DNA]</scope>
    <source>
        <strain evidence="2">AR-01</strain>
    </source>
</reference>
<proteinExistence type="predicted"/>
<keyword evidence="3" id="KW-1185">Reference proteome</keyword>
<gene>
    <name evidence="2" type="ORF">HAX54_023547</name>
</gene>
<dbReference type="Proteomes" id="UP000823775">
    <property type="component" value="Unassembled WGS sequence"/>
</dbReference>
<name>A0ABS8S548_DATST</name>
<comment type="caution">
    <text evidence="2">The sequence shown here is derived from an EMBL/GenBank/DDBJ whole genome shotgun (WGS) entry which is preliminary data.</text>
</comment>
<feature type="transmembrane region" description="Helical" evidence="1">
    <location>
        <begin position="39"/>
        <end position="57"/>
    </location>
</feature>
<evidence type="ECO:0000256" key="1">
    <source>
        <dbReference type="SAM" id="Phobius"/>
    </source>
</evidence>
<organism evidence="2 3">
    <name type="scientific">Datura stramonium</name>
    <name type="common">Jimsonweed</name>
    <name type="synonym">Common thornapple</name>
    <dbReference type="NCBI Taxonomy" id="4076"/>
    <lineage>
        <taxon>Eukaryota</taxon>
        <taxon>Viridiplantae</taxon>
        <taxon>Streptophyta</taxon>
        <taxon>Embryophyta</taxon>
        <taxon>Tracheophyta</taxon>
        <taxon>Spermatophyta</taxon>
        <taxon>Magnoliopsida</taxon>
        <taxon>eudicotyledons</taxon>
        <taxon>Gunneridae</taxon>
        <taxon>Pentapetalae</taxon>
        <taxon>asterids</taxon>
        <taxon>lamiids</taxon>
        <taxon>Solanales</taxon>
        <taxon>Solanaceae</taxon>
        <taxon>Solanoideae</taxon>
        <taxon>Datureae</taxon>
        <taxon>Datura</taxon>
    </lineage>
</organism>
<sequence>HITRARGEHPDEQINESGYHTATCADTTLAMPFGVGCSILKFFLIDMAVFSISFYTLPQAKLCLLFVDILIRALVPVKTRFLGR</sequence>
<keyword evidence="1" id="KW-1133">Transmembrane helix</keyword>
<feature type="non-terminal residue" evidence="2">
    <location>
        <position position="84"/>
    </location>
</feature>
<keyword evidence="1" id="KW-0812">Transmembrane</keyword>
<evidence type="ECO:0000313" key="2">
    <source>
        <dbReference type="EMBL" id="MCD7454129.1"/>
    </source>
</evidence>
<protein>
    <submittedName>
        <fullName evidence="2">Uncharacterized protein</fullName>
    </submittedName>
</protein>
<feature type="non-terminal residue" evidence="2">
    <location>
        <position position="1"/>
    </location>
</feature>
<accession>A0ABS8S548</accession>
<keyword evidence="1" id="KW-0472">Membrane</keyword>